<evidence type="ECO:0000313" key="1">
    <source>
        <dbReference type="EMBL" id="KAK1857854.1"/>
    </source>
</evidence>
<sequence>MSYEGVPTSRIFDEIEVALPEGAFQNAKTVAAVEGICRLEADPDARGDVATQLTRPRHRCPSNSNHWVHVQADIMMLRMMQIMLDETHADSEYGAPAIFKDWLEVDRDDPSRRHLVFRMYVIRRLKPGRSLLRRALYHAVLFYLFHRGEGDVDIAISFPDEEKPEPNEAEGHRYFAYKWKRLVGPSARATDTDEDEVPAPRPDNSWVKTERGCLFVSTHIALRFYFGTLQAIEARAVASFANLLRGLVLDRSFDWHALTPPDHQGLFISSPGAYRLLLSRRSTREMLDRLMYTL</sequence>
<accession>A0ACC3BIT3</accession>
<dbReference type="Proteomes" id="UP000798662">
    <property type="component" value="Chromosome 1"/>
</dbReference>
<proteinExistence type="predicted"/>
<evidence type="ECO:0000313" key="2">
    <source>
        <dbReference type="Proteomes" id="UP000798662"/>
    </source>
</evidence>
<reference evidence="1" key="1">
    <citation type="submission" date="2019-11" db="EMBL/GenBank/DDBJ databases">
        <title>Nori genome reveals adaptations in red seaweeds to the harsh intertidal environment.</title>
        <authorList>
            <person name="Wang D."/>
            <person name="Mao Y."/>
        </authorList>
    </citation>
    <scope>NUCLEOTIDE SEQUENCE</scope>
    <source>
        <tissue evidence="1">Gametophyte</tissue>
    </source>
</reference>
<gene>
    <name evidence="1" type="ORF">I4F81_000468</name>
</gene>
<name>A0ACC3BIT3_PYRYE</name>
<organism evidence="1 2">
    <name type="scientific">Pyropia yezoensis</name>
    <name type="common">Susabi-nori</name>
    <name type="synonym">Porphyra yezoensis</name>
    <dbReference type="NCBI Taxonomy" id="2788"/>
    <lineage>
        <taxon>Eukaryota</taxon>
        <taxon>Rhodophyta</taxon>
        <taxon>Bangiophyceae</taxon>
        <taxon>Bangiales</taxon>
        <taxon>Bangiaceae</taxon>
        <taxon>Pyropia</taxon>
    </lineage>
</organism>
<keyword evidence="2" id="KW-1185">Reference proteome</keyword>
<protein>
    <submittedName>
        <fullName evidence="1">Uncharacterized protein</fullName>
    </submittedName>
</protein>
<comment type="caution">
    <text evidence="1">The sequence shown here is derived from an EMBL/GenBank/DDBJ whole genome shotgun (WGS) entry which is preliminary data.</text>
</comment>
<dbReference type="EMBL" id="CM020618">
    <property type="protein sequence ID" value="KAK1857854.1"/>
    <property type="molecule type" value="Genomic_DNA"/>
</dbReference>